<dbReference type="EMBL" id="KZ852034">
    <property type="protein sequence ID" value="RDH38116.1"/>
    <property type="molecule type" value="Genomic_DNA"/>
</dbReference>
<keyword evidence="3" id="KW-1185">Reference proteome</keyword>
<evidence type="ECO:0000313" key="2">
    <source>
        <dbReference type="EMBL" id="RDH38116.1"/>
    </source>
</evidence>
<evidence type="ECO:0000313" key="3">
    <source>
        <dbReference type="Proteomes" id="UP000253729"/>
    </source>
</evidence>
<feature type="transmembrane region" description="Helical" evidence="1">
    <location>
        <begin position="55"/>
        <end position="75"/>
    </location>
</feature>
<dbReference type="RefSeq" id="XP_026631138.1">
    <property type="nucleotide sequence ID" value="XM_026764729.1"/>
</dbReference>
<dbReference type="Proteomes" id="UP000253729">
    <property type="component" value="Unassembled WGS sequence"/>
</dbReference>
<gene>
    <name evidence="2" type="ORF">BDQ94DRAFT_135685</name>
</gene>
<protein>
    <submittedName>
        <fullName evidence="2">Uncharacterized protein</fullName>
    </submittedName>
</protein>
<evidence type="ECO:0000256" key="1">
    <source>
        <dbReference type="SAM" id="Phobius"/>
    </source>
</evidence>
<accession>A0A3F3QHJ7</accession>
<organism evidence="2 3">
    <name type="scientific">Aspergillus welwitschiae</name>
    <dbReference type="NCBI Taxonomy" id="1341132"/>
    <lineage>
        <taxon>Eukaryota</taxon>
        <taxon>Fungi</taxon>
        <taxon>Dikarya</taxon>
        <taxon>Ascomycota</taxon>
        <taxon>Pezizomycotina</taxon>
        <taxon>Eurotiomycetes</taxon>
        <taxon>Eurotiomycetidae</taxon>
        <taxon>Eurotiales</taxon>
        <taxon>Aspergillaceae</taxon>
        <taxon>Aspergillus</taxon>
        <taxon>Aspergillus subgen. Circumdati</taxon>
    </lineage>
</organism>
<dbReference type="GeneID" id="38133085"/>
<keyword evidence="1" id="KW-1133">Transmembrane helix</keyword>
<sequence length="84" mass="10023">MGSWLHQNVMKSRSDHYLSWVRSDFRINKTLDYDILGAGLNYHHKHFSFKQASQAFSVLMHCFVILHYAVEYLAFLHNHHLYIS</sequence>
<dbReference type="AlphaFoldDB" id="A0A3F3QHJ7"/>
<proteinExistence type="predicted"/>
<keyword evidence="1" id="KW-0812">Transmembrane</keyword>
<name>A0A3F3QHJ7_9EURO</name>
<keyword evidence="1" id="KW-0472">Membrane</keyword>
<reference evidence="2 3" key="1">
    <citation type="submission" date="2018-07" db="EMBL/GenBank/DDBJ databases">
        <title>The genomes of Aspergillus section Nigri reveals drivers in fungal speciation.</title>
        <authorList>
            <consortium name="DOE Joint Genome Institute"/>
            <person name="Vesth T.C."/>
            <person name="Nybo J."/>
            <person name="Theobald S."/>
            <person name="Brandl J."/>
            <person name="Frisvad J.C."/>
            <person name="Nielsen K.F."/>
            <person name="Lyhne E.K."/>
            <person name="Kogle M.E."/>
            <person name="Kuo A."/>
            <person name="Riley R."/>
            <person name="Clum A."/>
            <person name="Nolan M."/>
            <person name="Lipzen A."/>
            <person name="Salamov A."/>
            <person name="Henrissat B."/>
            <person name="Wiebenga A."/>
            <person name="De vries R.P."/>
            <person name="Grigoriev I.V."/>
            <person name="Mortensen U.H."/>
            <person name="Andersen M.R."/>
            <person name="Baker S.E."/>
        </authorList>
    </citation>
    <scope>NUCLEOTIDE SEQUENCE [LARGE SCALE GENOMIC DNA]</scope>
    <source>
        <strain evidence="2 3">CBS 139.54b</strain>
    </source>
</reference>